<dbReference type="Gene3D" id="1.10.287.1060">
    <property type="entry name" value="ESAT-6-like"/>
    <property type="match status" value="1"/>
</dbReference>
<protein>
    <submittedName>
        <fullName evidence="1">Uncharacterized protein</fullName>
    </submittedName>
</protein>
<dbReference type="RefSeq" id="WP_285666288.1">
    <property type="nucleotide sequence ID" value="NZ_BSTX01000004.1"/>
</dbReference>
<keyword evidence="2" id="KW-1185">Reference proteome</keyword>
<evidence type="ECO:0000313" key="2">
    <source>
        <dbReference type="Proteomes" id="UP001165079"/>
    </source>
</evidence>
<sequence>MQIDAERIKRASAKIEQVGDDAHDYLGRMTGPMDAAVKSMTGLAGTATLQQLLTTLDKRVAALATESRSLSATINTAVDNHVVNDAERAAQLKALSPAGGGR</sequence>
<dbReference type="SUPFAM" id="SSF140453">
    <property type="entry name" value="EsxAB dimer-like"/>
    <property type="match status" value="1"/>
</dbReference>
<dbReference type="AlphaFoldDB" id="A0A9W6SRX7"/>
<accession>A0A9W6SRX7</accession>
<dbReference type="EMBL" id="BSTX01000004">
    <property type="protein sequence ID" value="GLZ80983.1"/>
    <property type="molecule type" value="Genomic_DNA"/>
</dbReference>
<dbReference type="InterPro" id="IPR036689">
    <property type="entry name" value="ESAT-6-like_sf"/>
</dbReference>
<organism evidence="1 2">
    <name type="scientific">Actinorhabdospora filicis</name>
    <dbReference type="NCBI Taxonomy" id="1785913"/>
    <lineage>
        <taxon>Bacteria</taxon>
        <taxon>Bacillati</taxon>
        <taxon>Actinomycetota</taxon>
        <taxon>Actinomycetes</taxon>
        <taxon>Micromonosporales</taxon>
        <taxon>Micromonosporaceae</taxon>
        <taxon>Actinorhabdospora</taxon>
    </lineage>
</organism>
<reference evidence="1" key="1">
    <citation type="submission" date="2023-03" db="EMBL/GenBank/DDBJ databases">
        <title>Actinorhabdospora filicis NBRC 111898.</title>
        <authorList>
            <person name="Ichikawa N."/>
            <person name="Sato H."/>
            <person name="Tonouchi N."/>
        </authorList>
    </citation>
    <scope>NUCLEOTIDE SEQUENCE</scope>
    <source>
        <strain evidence="1">NBRC 111898</strain>
    </source>
</reference>
<dbReference type="Proteomes" id="UP001165079">
    <property type="component" value="Unassembled WGS sequence"/>
</dbReference>
<name>A0A9W6SRX7_9ACTN</name>
<comment type="caution">
    <text evidence="1">The sequence shown here is derived from an EMBL/GenBank/DDBJ whole genome shotgun (WGS) entry which is preliminary data.</text>
</comment>
<proteinExistence type="predicted"/>
<gene>
    <name evidence="1" type="ORF">Afil01_57900</name>
</gene>
<evidence type="ECO:0000313" key="1">
    <source>
        <dbReference type="EMBL" id="GLZ80983.1"/>
    </source>
</evidence>